<proteinExistence type="predicted"/>
<reference evidence="6 7" key="2">
    <citation type="submission" date="2019-06" db="EMBL/GenBank/DDBJ databases">
        <title>A hidden player of endosymbiotic evolution: DNA virus triggered massive gene transfer.</title>
        <authorList>
            <person name="Matsuo M."/>
            <person name="Katahata A."/>
            <person name="Tachikawa M."/>
            <person name="Minakuchi Y."/>
            <person name="Noguchi H."/>
            <person name="Toyoda A."/>
            <person name="Fujiyama A."/>
            <person name="Suzuki Y."/>
            <person name="Satoh S."/>
            <person name="Nakayama T."/>
            <person name="Kamikawa R."/>
            <person name="Nomura M."/>
            <person name="Inagaki Y."/>
            <person name="Ishida K."/>
            <person name="Obokata J."/>
        </authorList>
    </citation>
    <scope>NUCLEOTIDE SEQUENCE [LARGE SCALE GENOMIC DNA]</scope>
    <source>
        <strain evidence="6 7">MYN1</strain>
    </source>
</reference>
<evidence type="ECO:0000313" key="4">
    <source>
        <dbReference type="EMBL" id="APP88205.1"/>
    </source>
</evidence>
<dbReference type="PANTHER" id="PTHR30004:SF6">
    <property type="entry name" value="D-THREONATE 4-PHOSPHATE DEHYDROGENASE"/>
    <property type="match status" value="1"/>
</dbReference>
<dbReference type="GO" id="GO:0051287">
    <property type="term" value="F:NAD binding"/>
    <property type="evidence" value="ECO:0007669"/>
    <property type="project" value="InterPro"/>
</dbReference>
<evidence type="ECO:0000256" key="2">
    <source>
        <dbReference type="ARBA" id="ARBA00023002"/>
    </source>
</evidence>
<sequence>MNYPKIAISVGDPAGIGAEVILKALANLDDHRLYPIIIGCSQHLRETYERLKNQGIPQLANPDTLEIYDLPLEERVVPGIGKSYTGAASFNWLTAATKLVLDGYCSSLVTGPIAKHLWLAAGHDYAGQTERLAELCGVPGASMLFTAKSPITQWRLNTLLATTHIPLGQVPRQLTQQLISNKLDTLFKFCQHFNPSPRLVIAGLNPHAGEKRLLGHLEDEWLIPLLNEWQKEHNEVKIEGPLAPDTCWLHAGHSWNETGAGPDGYLALYHDQGLIPTKLLAFDTAVNTSLGLPFLRTSPDHGTGFDIAGTGIAKSTSMEAAILTACELK</sequence>
<evidence type="ECO:0000256" key="3">
    <source>
        <dbReference type="ARBA" id="ARBA00023027"/>
    </source>
</evidence>
<dbReference type="Pfam" id="PF04166">
    <property type="entry name" value="PdxA"/>
    <property type="match status" value="1"/>
</dbReference>
<dbReference type="EMBL" id="KX897545">
    <property type="protein sequence ID" value="APP88205.1"/>
    <property type="molecule type" value="Genomic_DNA"/>
</dbReference>
<gene>
    <name evidence="4" type="primary">pdxA</name>
    <name evidence="6" type="synonym">MYN1_Chr_369</name>
    <name evidence="4" type="ORF">PCKR_419</name>
    <name evidence="5" type="ORF">PFK_419</name>
    <name evidence="6" type="ORF">PMYN1_Chma377</name>
</gene>
<dbReference type="AlphaFoldDB" id="A0A1L5YBY2"/>
<dbReference type="InterPro" id="IPR005255">
    <property type="entry name" value="PdxA_fam"/>
</dbReference>
<reference evidence="4" key="1">
    <citation type="journal article" date="2017" name="Protist">
        <title>Diversity of the Photosynthetic Paulinella Species, with the Description of Paulinella micropora sp. nov. and the Chromatophore Genome Sequence for strain KR01.</title>
        <authorList>
            <person name="Lhee D."/>
            <person name="Yang E.C."/>
            <person name="Kim J.I."/>
            <person name="Nakayama T."/>
            <person name="Zuccarello G."/>
            <person name="Andersen R.A."/>
            <person name="Yoon H.S."/>
        </authorList>
    </citation>
    <scope>NUCLEOTIDE SEQUENCE</scope>
    <source>
        <strain evidence="5">FK01</strain>
        <strain evidence="4">KR01</strain>
    </source>
</reference>
<keyword evidence="3" id="KW-0520">NAD</keyword>
<dbReference type="EMBL" id="LC490351">
    <property type="protein sequence ID" value="BBL86186.1"/>
    <property type="molecule type" value="Genomic_DNA"/>
</dbReference>
<name>A0A1L5YBY2_9EUKA</name>
<dbReference type="SUPFAM" id="SSF53659">
    <property type="entry name" value="Isocitrate/Isopropylmalate dehydrogenase-like"/>
    <property type="match status" value="1"/>
</dbReference>
<keyword evidence="4" id="KW-0934">Plastid</keyword>
<dbReference type="Gene3D" id="3.40.718.10">
    <property type="entry name" value="Isopropylmalate Dehydrogenase"/>
    <property type="match status" value="1"/>
</dbReference>
<keyword evidence="2" id="KW-0560">Oxidoreductase</keyword>
<evidence type="ECO:0000256" key="1">
    <source>
        <dbReference type="ARBA" id="ARBA00022723"/>
    </source>
</evidence>
<organism evidence="4">
    <name type="scientific">Paulinella micropora</name>
    <dbReference type="NCBI Taxonomy" id="1928728"/>
    <lineage>
        <taxon>Eukaryota</taxon>
        <taxon>Sar</taxon>
        <taxon>Rhizaria</taxon>
        <taxon>Cercozoa</taxon>
        <taxon>Imbricatea</taxon>
        <taxon>Silicofilosea</taxon>
        <taxon>Euglyphida</taxon>
        <taxon>Paulinellidae</taxon>
        <taxon>Paulinella</taxon>
    </lineage>
</organism>
<keyword evidence="7" id="KW-1185">Reference proteome</keyword>
<keyword evidence="1" id="KW-0479">Metal-binding</keyword>
<geneLocation type="plastid" evidence="4"/>
<protein>
    <submittedName>
        <fullName evidence="4">4-hydroxythreonine-4-phosphate dehydrogenase</fullName>
    </submittedName>
</protein>
<evidence type="ECO:0000313" key="7">
    <source>
        <dbReference type="Proteomes" id="UP000503178"/>
    </source>
</evidence>
<dbReference type="PANTHER" id="PTHR30004">
    <property type="entry name" value="4-HYDROXYTHREONINE-4-PHOSPHATE DEHYDROGENASE"/>
    <property type="match status" value="1"/>
</dbReference>
<dbReference type="Proteomes" id="UP000503178">
    <property type="component" value="Chromatophore Pltd"/>
</dbReference>
<evidence type="ECO:0000313" key="6">
    <source>
        <dbReference type="EMBL" id="BBL86186.1"/>
    </source>
</evidence>
<dbReference type="NCBIfam" id="TIGR00557">
    <property type="entry name" value="pdxA"/>
    <property type="match status" value="1"/>
</dbReference>
<dbReference type="GO" id="GO:0046872">
    <property type="term" value="F:metal ion binding"/>
    <property type="evidence" value="ECO:0007669"/>
    <property type="project" value="UniProtKB-KW"/>
</dbReference>
<accession>A0A1L5YBY2</accession>
<evidence type="ECO:0000313" key="5">
    <source>
        <dbReference type="EMBL" id="AQX44972.1"/>
    </source>
</evidence>
<dbReference type="GO" id="GO:0016491">
    <property type="term" value="F:oxidoreductase activity"/>
    <property type="evidence" value="ECO:0007669"/>
    <property type="project" value="UniProtKB-KW"/>
</dbReference>
<dbReference type="EMBL" id="KY124271">
    <property type="protein sequence ID" value="AQX44972.1"/>
    <property type="molecule type" value="Genomic_DNA"/>
</dbReference>
<dbReference type="NCBIfam" id="NF002744">
    <property type="entry name" value="PRK02746.1"/>
    <property type="match status" value="1"/>
</dbReference>